<comment type="caution">
    <text evidence="2">The sequence shown here is derived from an EMBL/GenBank/DDBJ whole genome shotgun (WGS) entry which is preliminary data.</text>
</comment>
<organism evidence="2 3">
    <name type="scientific">Embleya hyalina</name>
    <dbReference type="NCBI Taxonomy" id="516124"/>
    <lineage>
        <taxon>Bacteria</taxon>
        <taxon>Bacillati</taxon>
        <taxon>Actinomycetota</taxon>
        <taxon>Actinomycetes</taxon>
        <taxon>Kitasatosporales</taxon>
        <taxon>Streptomycetaceae</taxon>
        <taxon>Embleya</taxon>
    </lineage>
</organism>
<proteinExistence type="predicted"/>
<evidence type="ECO:0000313" key="3">
    <source>
        <dbReference type="Proteomes" id="UP000286931"/>
    </source>
</evidence>
<gene>
    <name evidence="2" type="ORF">EHYA_02373</name>
</gene>
<dbReference type="AlphaFoldDB" id="A0A401YJA3"/>
<feature type="compositionally biased region" description="Polar residues" evidence="1">
    <location>
        <begin position="121"/>
        <end position="131"/>
    </location>
</feature>
<dbReference type="EMBL" id="BIFH01000016">
    <property type="protein sequence ID" value="GCD94704.1"/>
    <property type="molecule type" value="Genomic_DNA"/>
</dbReference>
<reference evidence="2 3" key="1">
    <citation type="submission" date="2018-12" db="EMBL/GenBank/DDBJ databases">
        <title>Draft genome sequence of Embleya hyalina NBRC 13850T.</title>
        <authorList>
            <person name="Komaki H."/>
            <person name="Hosoyama A."/>
            <person name="Kimura A."/>
            <person name="Ichikawa N."/>
            <person name="Tamura T."/>
        </authorList>
    </citation>
    <scope>NUCLEOTIDE SEQUENCE [LARGE SCALE GENOMIC DNA]</scope>
    <source>
        <strain evidence="2 3">NBRC 13850</strain>
    </source>
</reference>
<sequence length="173" mass="19471">MSMRLLRRGLCPNAFRRLFVVRHYQTHLARRRTMRPQEEYRPVTDTEWQEFDEQFDKRKLEPGNCGRPYATPCSHEHACIRCPMLHVDPKMLGRLAEIEPTSSAAASVPNPKAGSVRSRESTSLPPFSTASAKKPSGSLPKLGSASACLSAEGRRHEPYGHEALSLPPRDLHQ</sequence>
<accession>A0A401YJA3</accession>
<name>A0A401YJA3_9ACTN</name>
<feature type="region of interest" description="Disordered" evidence="1">
    <location>
        <begin position="98"/>
        <end position="173"/>
    </location>
</feature>
<keyword evidence="3" id="KW-1185">Reference proteome</keyword>
<dbReference type="Proteomes" id="UP000286931">
    <property type="component" value="Unassembled WGS sequence"/>
</dbReference>
<evidence type="ECO:0000313" key="2">
    <source>
        <dbReference type="EMBL" id="GCD94704.1"/>
    </source>
</evidence>
<evidence type="ECO:0000256" key="1">
    <source>
        <dbReference type="SAM" id="MobiDB-lite"/>
    </source>
</evidence>
<protein>
    <submittedName>
        <fullName evidence="2">Integrase</fullName>
    </submittedName>
</protein>